<dbReference type="InterPro" id="IPR012337">
    <property type="entry name" value="RNaseH-like_sf"/>
</dbReference>
<dbReference type="SUPFAM" id="SSF53098">
    <property type="entry name" value="Ribonuclease H-like"/>
    <property type="match status" value="1"/>
</dbReference>
<proteinExistence type="predicted"/>
<evidence type="ECO:0000313" key="2">
    <source>
        <dbReference type="EMBL" id="MDV6264936.1"/>
    </source>
</evidence>
<gene>
    <name evidence="2" type="ORF">R3P96_26705</name>
</gene>
<dbReference type="PROSITE" id="PS50994">
    <property type="entry name" value="INTEGRASE"/>
    <property type="match status" value="1"/>
</dbReference>
<dbReference type="SUPFAM" id="SSF46689">
    <property type="entry name" value="Homeodomain-like"/>
    <property type="match status" value="1"/>
</dbReference>
<evidence type="ECO:0000313" key="3">
    <source>
        <dbReference type="Proteomes" id="UP001185755"/>
    </source>
</evidence>
<dbReference type="Pfam" id="PF13683">
    <property type="entry name" value="rve_3"/>
    <property type="match status" value="1"/>
</dbReference>
<dbReference type="EMBL" id="JAWLJX010000029">
    <property type="protein sequence ID" value="MDV6264936.1"/>
    <property type="molecule type" value="Genomic_DNA"/>
</dbReference>
<reference evidence="2 3" key="1">
    <citation type="submission" date="2023-10" db="EMBL/GenBank/DDBJ databases">
        <title>Development of a sustainable strategy for remediation of hydrocarbon-contaminated territories based on the waste exchange concept.</title>
        <authorList>
            <person name="Krivoruchko A."/>
        </authorList>
    </citation>
    <scope>NUCLEOTIDE SEQUENCE [LARGE SCALE GENOMIC DNA]</scope>
    <source>
        <strain evidence="2 3">IEGM 1323</strain>
    </source>
</reference>
<sequence length="399" mass="43963">MARTDARMNLLDATLTAWIIEGADVFDARGLAGFCADQGLSRSTANRHAARIRERGRWELDSRRPRSSPTRTTDAVESHIIALRTELGRDNGADNIRYELTKIAAEHDWAGKGWKIPARSTINNILTRHGLVTPEPKKRPKSSYRRFQYARPRDCYQIDATEVVLAGGGKATVFEVIDDCTRTLVATYVCHAETTAGAITAIGKAFTDYGVPAIVLSDNGMAFSAMASKGRSKFGAFVNSSGARLIHSSPYHPQTNGKVERHHRTFKEWLTDQPTRPATTTQLQKSCLRYQKFYNTQRRHSAVNMPPEQAWNAAATLGGPQHLPAQVDATVGTHSVSDSGVISVGDHTISVGRPHAHTRVTVLRDGNHITTYKTSGEVLGHLHLNTDKRYQGQLHRPAA</sequence>
<keyword evidence="3" id="KW-1185">Reference proteome</keyword>
<comment type="caution">
    <text evidence="2">The sequence shown here is derived from an EMBL/GenBank/DDBJ whole genome shotgun (WGS) entry which is preliminary data.</text>
</comment>
<dbReference type="InterPro" id="IPR036397">
    <property type="entry name" value="RNaseH_sf"/>
</dbReference>
<dbReference type="PANTHER" id="PTHR35004">
    <property type="entry name" value="TRANSPOSASE RV3428C-RELATED"/>
    <property type="match status" value="1"/>
</dbReference>
<name>A0ABU4BL33_9NOCA</name>
<accession>A0ABU4BL33</accession>
<protein>
    <submittedName>
        <fullName evidence="2">DDE-type integrase/transposase/recombinase</fullName>
    </submittedName>
</protein>
<dbReference type="RefSeq" id="WP_317566928.1">
    <property type="nucleotide sequence ID" value="NZ_JAWLJX010000029.1"/>
</dbReference>
<dbReference type="Proteomes" id="UP001185755">
    <property type="component" value="Unassembled WGS sequence"/>
</dbReference>
<dbReference type="PANTHER" id="PTHR35004:SF7">
    <property type="entry name" value="INTEGRASE PROTEIN"/>
    <property type="match status" value="1"/>
</dbReference>
<dbReference type="InterPro" id="IPR001584">
    <property type="entry name" value="Integrase_cat-core"/>
</dbReference>
<feature type="domain" description="Integrase catalytic" evidence="1">
    <location>
        <begin position="148"/>
        <end position="315"/>
    </location>
</feature>
<dbReference type="InterPro" id="IPR009057">
    <property type="entry name" value="Homeodomain-like_sf"/>
</dbReference>
<dbReference type="Gene3D" id="3.30.420.10">
    <property type="entry name" value="Ribonuclease H-like superfamily/Ribonuclease H"/>
    <property type="match status" value="1"/>
</dbReference>
<evidence type="ECO:0000259" key="1">
    <source>
        <dbReference type="PROSITE" id="PS50994"/>
    </source>
</evidence>
<organism evidence="2 3">
    <name type="scientific">Rhodococcoides yunnanense</name>
    <dbReference type="NCBI Taxonomy" id="278209"/>
    <lineage>
        <taxon>Bacteria</taxon>
        <taxon>Bacillati</taxon>
        <taxon>Actinomycetota</taxon>
        <taxon>Actinomycetes</taxon>
        <taxon>Mycobacteriales</taxon>
        <taxon>Nocardiaceae</taxon>
        <taxon>Rhodococcoides</taxon>
    </lineage>
</organism>